<dbReference type="RefSeq" id="WP_037601619.1">
    <property type="nucleotide sequence ID" value="NZ_JJMS01000003.1"/>
</dbReference>
<protein>
    <recommendedName>
        <fullName evidence="1">TraG P-loop domain-containing protein</fullName>
    </recommendedName>
</protein>
<evidence type="ECO:0000313" key="2">
    <source>
        <dbReference type="EMBL" id="KEO45378.1"/>
    </source>
</evidence>
<reference evidence="2 3" key="1">
    <citation type="submission" date="2014-04" db="EMBL/GenBank/DDBJ databases">
        <title>Variable characteristics of bacteriocin-producing Streptococcus salivarius strains isolated from Malaysian subjects.</title>
        <authorList>
            <person name="Philip K."/>
            <person name="Barbour A."/>
        </authorList>
    </citation>
    <scope>NUCLEOTIDE SEQUENCE [LARGE SCALE GENOMIC DNA]</scope>
    <source>
        <strain evidence="2 3">NU10</strain>
    </source>
</reference>
<proteinExistence type="predicted"/>
<sequence>MDLNSRKIKKYIREGYDLNLISRIQSDIPDFKYDDRYWRQANGYYKIAHVPYDRYPEHGLPDFWMSDLMLVDNVISFMSLEHAANSEMSELASKAISNMLATQNTKAAQDADDKMRISSLLDYREKLGNNVPSKKIHTRFLLAANTLNELVEREADLKQQLNQYSISSSDGMQDVEYHTAFIPASRLEDTPLRRKGQAASVWDLGAGYPFNHTNLMDTYGVYLGETRTGGVVNFDLLHEDRERKIPSMLIAGAGNGKMKLLGNLIDTYFAKGHTIFNIDLTGNLKELTEMQGGRYVKMSGTNNRNHINLMQIIATASSADGETTDQVQSFYAHRNKLRALAQILDPGLKNSDLNNLSSALNDFYEDRSLWNRNAEVMDQEDLTITNVIPEDYPTLSHWVERLNKLKEDKIAEGNEIDAASYDRLYNAFSGLLGDYRFLNATSQFEDFSNEQVVTFDLSGIQDTELLNIQLYQVLSIISSYAVANGRRVSEYFRRGIIGGDKSQRPHSIITINGAHKLFNYRYSESLNFLKDLIENVSSNYSAFIMEMSSLDNILLNANSTDAVDYVLATRAIFSMMTYRVFSQLGDLTIPRLADALQGEMTESELSSLKYLRDGDFFLNIASVKNLVFNHQLADNRSYGKYPYDEHVRYAFLP</sequence>
<dbReference type="Proteomes" id="UP000027855">
    <property type="component" value="Unassembled WGS sequence"/>
</dbReference>
<dbReference type="Pfam" id="PF19044">
    <property type="entry name" value="P-loop_TraG"/>
    <property type="match status" value="1"/>
</dbReference>
<comment type="caution">
    <text evidence="2">The sequence shown here is derived from an EMBL/GenBank/DDBJ whole genome shotgun (WGS) entry which is preliminary data.</text>
</comment>
<organism evidence="2 3">
    <name type="scientific">Streptococcus salivarius</name>
    <dbReference type="NCBI Taxonomy" id="1304"/>
    <lineage>
        <taxon>Bacteria</taxon>
        <taxon>Bacillati</taxon>
        <taxon>Bacillota</taxon>
        <taxon>Bacilli</taxon>
        <taxon>Lactobacillales</taxon>
        <taxon>Streptococcaceae</taxon>
        <taxon>Streptococcus</taxon>
    </lineage>
</organism>
<name>A0A074IUH9_STRSL</name>
<evidence type="ECO:0000259" key="1">
    <source>
        <dbReference type="Pfam" id="PF19044"/>
    </source>
</evidence>
<dbReference type="Gene3D" id="3.40.50.300">
    <property type="entry name" value="P-loop containing nucleotide triphosphate hydrolases"/>
    <property type="match status" value="2"/>
</dbReference>
<accession>A0A074IUH9</accession>
<gene>
    <name evidence="2" type="ORF">DL07_01480</name>
</gene>
<evidence type="ECO:0000313" key="3">
    <source>
        <dbReference type="Proteomes" id="UP000027855"/>
    </source>
</evidence>
<dbReference type="EMBL" id="JJMT01000011">
    <property type="protein sequence ID" value="KEO45378.1"/>
    <property type="molecule type" value="Genomic_DNA"/>
</dbReference>
<dbReference type="AlphaFoldDB" id="A0A074IUH9"/>
<dbReference type="InterPro" id="IPR027417">
    <property type="entry name" value="P-loop_NTPase"/>
</dbReference>
<feature type="domain" description="TraG P-loop" evidence="1">
    <location>
        <begin position="220"/>
        <end position="466"/>
    </location>
</feature>
<dbReference type="InterPro" id="IPR043964">
    <property type="entry name" value="P-loop_TraG"/>
</dbReference>